<dbReference type="OrthoDB" id="1523880at2"/>
<comment type="caution">
    <text evidence="2">The sequence shown here is derived from an EMBL/GenBank/DDBJ whole genome shotgun (WGS) entry which is preliminary data.</text>
</comment>
<feature type="transmembrane region" description="Helical" evidence="1">
    <location>
        <begin position="171"/>
        <end position="190"/>
    </location>
</feature>
<evidence type="ECO:0008006" key="4">
    <source>
        <dbReference type="Google" id="ProtNLM"/>
    </source>
</evidence>
<gene>
    <name evidence="2" type="ORF">DSM04_101577</name>
</gene>
<keyword evidence="1" id="KW-0812">Transmembrane</keyword>
<proteinExistence type="predicted"/>
<dbReference type="Proteomes" id="UP000289821">
    <property type="component" value="Unassembled WGS sequence"/>
</dbReference>
<evidence type="ECO:0000256" key="1">
    <source>
        <dbReference type="SAM" id="Phobius"/>
    </source>
</evidence>
<dbReference type="EMBL" id="QOVI01000001">
    <property type="protein sequence ID" value="RXG18384.1"/>
    <property type="molecule type" value="Genomic_DNA"/>
</dbReference>
<dbReference type="RefSeq" id="WP_128759935.1">
    <property type="nucleotide sequence ID" value="NZ_QOVI01000001.1"/>
</dbReference>
<keyword evidence="3" id="KW-1185">Reference proteome</keyword>
<name>A0A4Q0NZJ1_9FLAO</name>
<feature type="transmembrane region" description="Helical" evidence="1">
    <location>
        <begin position="21"/>
        <end position="45"/>
    </location>
</feature>
<feature type="transmembrane region" description="Helical" evidence="1">
    <location>
        <begin position="102"/>
        <end position="124"/>
    </location>
</feature>
<sequence length="278" mass="31984">MKTGSIFSASRLFRLSKRHFLHNYKVLLTAILVGFGISFLIIAFLQFMNGANQSGNTMFIVIGVLGYALLGGFYISSSFSYFRNKEKAQDYLMLPGTALEKYLVEFVFYPLLYLLLFPMLYLLAYELSTSFISIIKPHFIPFNLKEEFYEILVLEGYYTEDGVPITSRVNFLILWVTSSFSLAMAFFLGASAFKKQVMLKTLLGLAIYFGLCSLLLYYLMVELKWSNYDINDTKTFLSPIGSEDHSPKPIINFFSYWILSWGILFSVVSFFKLKEKEV</sequence>
<protein>
    <recommendedName>
        <fullName evidence="4">ABC-2 type transport system permease protein</fullName>
    </recommendedName>
</protein>
<reference evidence="2 3" key="1">
    <citation type="submission" date="2018-07" db="EMBL/GenBank/DDBJ databases">
        <title>Leeuwenhoekiella genomics.</title>
        <authorList>
            <person name="Tahon G."/>
            <person name="Willems A."/>
        </authorList>
    </citation>
    <scope>NUCLEOTIDE SEQUENCE [LARGE SCALE GENOMIC DNA]</scope>
    <source>
        <strain evidence="2 3">R-50232</strain>
    </source>
</reference>
<feature type="transmembrane region" description="Helical" evidence="1">
    <location>
        <begin position="254"/>
        <end position="273"/>
    </location>
</feature>
<evidence type="ECO:0000313" key="3">
    <source>
        <dbReference type="Proteomes" id="UP000289821"/>
    </source>
</evidence>
<organism evidence="2 3">
    <name type="scientific">Leeuwenhoekiella aestuarii</name>
    <dbReference type="NCBI Taxonomy" id="2249426"/>
    <lineage>
        <taxon>Bacteria</taxon>
        <taxon>Pseudomonadati</taxon>
        <taxon>Bacteroidota</taxon>
        <taxon>Flavobacteriia</taxon>
        <taxon>Flavobacteriales</taxon>
        <taxon>Flavobacteriaceae</taxon>
        <taxon>Leeuwenhoekiella</taxon>
    </lineage>
</organism>
<evidence type="ECO:0000313" key="2">
    <source>
        <dbReference type="EMBL" id="RXG18384.1"/>
    </source>
</evidence>
<feature type="transmembrane region" description="Helical" evidence="1">
    <location>
        <begin position="202"/>
        <end position="220"/>
    </location>
</feature>
<dbReference type="AlphaFoldDB" id="A0A4Q0NZJ1"/>
<feature type="transmembrane region" description="Helical" evidence="1">
    <location>
        <begin position="57"/>
        <end position="82"/>
    </location>
</feature>
<keyword evidence="1" id="KW-0472">Membrane</keyword>
<keyword evidence="1" id="KW-1133">Transmembrane helix</keyword>
<accession>A0A4Q0NZJ1</accession>